<protein>
    <submittedName>
        <fullName evidence="2">Uncharacterized protein</fullName>
    </submittedName>
</protein>
<dbReference type="Proteomes" id="UP000684084">
    <property type="component" value="Unassembled WGS sequence"/>
</dbReference>
<dbReference type="AlphaFoldDB" id="A0A915ZUX6"/>
<name>A0A915ZUX6_9GLOM</name>
<evidence type="ECO:0000313" key="2">
    <source>
        <dbReference type="EMBL" id="CAB5392175.1"/>
    </source>
</evidence>
<dbReference type="OrthoDB" id="2439485at2759"/>
<feature type="compositionally biased region" description="Basic and acidic residues" evidence="1">
    <location>
        <begin position="103"/>
        <end position="114"/>
    </location>
</feature>
<dbReference type="EMBL" id="CAGKOT010000075">
    <property type="protein sequence ID" value="CAB5392175.1"/>
    <property type="molecule type" value="Genomic_DNA"/>
</dbReference>
<feature type="region of interest" description="Disordered" evidence="1">
    <location>
        <begin position="97"/>
        <end position="120"/>
    </location>
</feature>
<proteinExistence type="predicted"/>
<evidence type="ECO:0000256" key="1">
    <source>
        <dbReference type="SAM" id="MobiDB-lite"/>
    </source>
</evidence>
<dbReference type="VEuPathDB" id="FungiDB:RhiirFUN_000059"/>
<reference evidence="2" key="1">
    <citation type="submission" date="2020-05" db="EMBL/GenBank/DDBJ databases">
        <authorList>
            <person name="Rincon C."/>
            <person name="Sanders R I."/>
            <person name="Robbins C."/>
            <person name="Chaturvedi A."/>
        </authorList>
    </citation>
    <scope>NUCLEOTIDE SEQUENCE</scope>
    <source>
        <strain evidence="2">CHB12</strain>
    </source>
</reference>
<evidence type="ECO:0000313" key="3">
    <source>
        <dbReference type="Proteomes" id="UP000684084"/>
    </source>
</evidence>
<gene>
    <name evidence="2" type="ORF">CHRIB12_LOCUS22290</name>
</gene>
<accession>A0A915ZUX6</accession>
<sequence length="206" mass="24004">MVKYQGYFALISYLRSQAKWSFRGFLVLYRELIVSSSSSKDWRELNKTWIDRFLGAAKKLSDKKIFADLTKKVKSESKGHRLKPYWKGVITEHKTEFKKRKQENKENIDSEGRRKSTKRLPYPSIRSWATNGIISPDQRDKYYYADPAKTNTELLNSILEGKFVALHGPRSSGKTTRVYRIMQQLTEPQVEQMSLSQNLPGIFLAN</sequence>
<comment type="caution">
    <text evidence="2">The sequence shown here is derived from an EMBL/GenBank/DDBJ whole genome shotgun (WGS) entry which is preliminary data.</text>
</comment>
<organism evidence="2 3">
    <name type="scientific">Rhizophagus irregularis</name>
    <dbReference type="NCBI Taxonomy" id="588596"/>
    <lineage>
        <taxon>Eukaryota</taxon>
        <taxon>Fungi</taxon>
        <taxon>Fungi incertae sedis</taxon>
        <taxon>Mucoromycota</taxon>
        <taxon>Glomeromycotina</taxon>
        <taxon>Glomeromycetes</taxon>
        <taxon>Glomerales</taxon>
        <taxon>Glomeraceae</taxon>
        <taxon>Rhizophagus</taxon>
    </lineage>
</organism>